<accession>A0A554VRM1</accession>
<comment type="caution">
    <text evidence="4">The sequence shown here is derived from an EMBL/GenBank/DDBJ whole genome shotgun (WGS) entry which is preliminary data.</text>
</comment>
<dbReference type="InterPro" id="IPR020818">
    <property type="entry name" value="Chaperonin_GroES"/>
</dbReference>
<evidence type="ECO:0000313" key="5">
    <source>
        <dbReference type="Proteomes" id="UP000318833"/>
    </source>
</evidence>
<dbReference type="Pfam" id="PF00166">
    <property type="entry name" value="Cpn10"/>
    <property type="match status" value="1"/>
</dbReference>
<dbReference type="InterPro" id="IPR011032">
    <property type="entry name" value="GroES-like_sf"/>
</dbReference>
<comment type="function">
    <text evidence="3">Together with the chaperonin GroEL, plays an essential role in assisting protein folding. The GroEL-GroES system forms a nano-cage that allows encapsulation of the non-native substrate proteins and provides a physical environment optimized to promote and accelerate protein folding. GroES binds to the apical surface of the GroEL ring, thereby capping the opening of the GroEL channel.</text>
</comment>
<proteinExistence type="inferred from homology"/>
<evidence type="ECO:0000256" key="1">
    <source>
        <dbReference type="ARBA" id="ARBA00006975"/>
    </source>
</evidence>
<evidence type="ECO:0000256" key="3">
    <source>
        <dbReference type="RuleBase" id="RU000535"/>
    </source>
</evidence>
<dbReference type="Gene3D" id="2.30.33.40">
    <property type="entry name" value="GroES chaperonin"/>
    <property type="match status" value="1"/>
</dbReference>
<dbReference type="SUPFAM" id="SSF50129">
    <property type="entry name" value="GroES-like"/>
    <property type="match status" value="1"/>
</dbReference>
<reference evidence="4 5" key="1">
    <citation type="submission" date="2019-07" db="EMBL/GenBank/DDBJ databases">
        <title>The draft genome sequence of Aquimarina algiphila M91.</title>
        <authorList>
            <person name="Meng X."/>
        </authorList>
    </citation>
    <scope>NUCLEOTIDE SEQUENCE [LARGE SCALE GENOMIC DNA]</scope>
    <source>
        <strain evidence="4 5">M91</strain>
    </source>
</reference>
<dbReference type="InterPro" id="IPR037124">
    <property type="entry name" value="Chaperonin_GroES_sf"/>
</dbReference>
<dbReference type="GO" id="GO:0044183">
    <property type="term" value="F:protein folding chaperone"/>
    <property type="evidence" value="ECO:0007669"/>
    <property type="project" value="InterPro"/>
</dbReference>
<dbReference type="Proteomes" id="UP000318833">
    <property type="component" value="Unassembled WGS sequence"/>
</dbReference>
<keyword evidence="5" id="KW-1185">Reference proteome</keyword>
<dbReference type="AlphaFoldDB" id="A0A554VRM1"/>
<keyword evidence="2 3" id="KW-0143">Chaperone</keyword>
<gene>
    <name evidence="4" type="ORF">FOF46_01330</name>
</gene>
<dbReference type="RefSeq" id="WP_143915224.1">
    <property type="nucleotide sequence ID" value="NZ_CANMXV010000003.1"/>
</dbReference>
<comment type="subunit">
    <text evidence="3">Heptamer of 7 subunits arranged in a ring.</text>
</comment>
<evidence type="ECO:0000313" key="4">
    <source>
        <dbReference type="EMBL" id="TSE11300.1"/>
    </source>
</evidence>
<dbReference type="CDD" id="cd00320">
    <property type="entry name" value="cpn10"/>
    <property type="match status" value="1"/>
</dbReference>
<protein>
    <recommendedName>
        <fullName evidence="3">10 kDa chaperonin</fullName>
    </recommendedName>
</protein>
<dbReference type="SMART" id="SM00883">
    <property type="entry name" value="Cpn10"/>
    <property type="match status" value="1"/>
</dbReference>
<dbReference type="PRINTS" id="PR00297">
    <property type="entry name" value="CHAPERONIN10"/>
</dbReference>
<name>A0A554VRM1_9FLAO</name>
<dbReference type="EMBL" id="VLNR01000002">
    <property type="protein sequence ID" value="TSE11300.1"/>
    <property type="molecule type" value="Genomic_DNA"/>
</dbReference>
<comment type="similarity">
    <text evidence="1 3">Belongs to the GroES chaperonin family.</text>
</comment>
<organism evidence="4 5">
    <name type="scientific">Aquimarina algiphila</name>
    <dbReference type="NCBI Taxonomy" id="2047982"/>
    <lineage>
        <taxon>Bacteria</taxon>
        <taxon>Pseudomonadati</taxon>
        <taxon>Bacteroidota</taxon>
        <taxon>Flavobacteriia</taxon>
        <taxon>Flavobacteriales</taxon>
        <taxon>Flavobacteriaceae</taxon>
        <taxon>Aquimarina</taxon>
    </lineage>
</organism>
<evidence type="ECO:0000256" key="2">
    <source>
        <dbReference type="ARBA" id="ARBA00023186"/>
    </source>
</evidence>
<sequence length="95" mass="10622">MTEKKEIVTLRDIVLVELAPMENKTKGGIIIPISGRKIKSGTVKVVGKGTPFYTMKLKVGEKVRFYEGSGIPVIKDSKQHLLLKEMQCFAVEEDE</sequence>
<dbReference type="GO" id="GO:0005524">
    <property type="term" value="F:ATP binding"/>
    <property type="evidence" value="ECO:0007669"/>
    <property type="project" value="InterPro"/>
</dbReference>